<proteinExistence type="predicted"/>
<comment type="caution">
    <text evidence="2">The sequence shown here is derived from an EMBL/GenBank/DDBJ whole genome shotgun (WGS) entry which is preliminary data.</text>
</comment>
<keyword evidence="3" id="KW-1185">Reference proteome</keyword>
<dbReference type="Proteomes" id="UP000590647">
    <property type="component" value="Unassembled WGS sequence"/>
</dbReference>
<sequence>MGFVAAGFGVGEDGGERRPGRGDEDSLGVVGDGCSHVVGRNATGFLLGRAGCEFGERRGEGAVGGCLEVWTAWRAASA</sequence>
<organism evidence="2 3">
    <name type="scientific">Streptomyces caelestis</name>
    <dbReference type="NCBI Taxonomy" id="36816"/>
    <lineage>
        <taxon>Bacteria</taxon>
        <taxon>Bacillati</taxon>
        <taxon>Actinomycetota</taxon>
        <taxon>Actinomycetes</taxon>
        <taxon>Kitasatosporales</taxon>
        <taxon>Streptomycetaceae</taxon>
        <taxon>Streptomyces</taxon>
    </lineage>
</organism>
<feature type="compositionally biased region" description="Basic and acidic residues" evidence="1">
    <location>
        <begin position="14"/>
        <end position="24"/>
    </location>
</feature>
<dbReference type="EMBL" id="JACHNE010000001">
    <property type="protein sequence ID" value="MBB5795405.1"/>
    <property type="molecule type" value="Genomic_DNA"/>
</dbReference>
<evidence type="ECO:0000313" key="2">
    <source>
        <dbReference type="EMBL" id="MBB5795405.1"/>
    </source>
</evidence>
<protein>
    <submittedName>
        <fullName evidence="2">Uncharacterized protein</fullName>
    </submittedName>
</protein>
<dbReference type="AlphaFoldDB" id="A0A7W9H4F7"/>
<reference evidence="2 3" key="1">
    <citation type="submission" date="2020-08" db="EMBL/GenBank/DDBJ databases">
        <title>Sequencing the genomes of 1000 actinobacteria strains.</title>
        <authorList>
            <person name="Klenk H.-P."/>
        </authorList>
    </citation>
    <scope>NUCLEOTIDE SEQUENCE [LARGE SCALE GENOMIC DNA]</scope>
    <source>
        <strain evidence="2 3">DSM 40084</strain>
    </source>
</reference>
<evidence type="ECO:0000313" key="3">
    <source>
        <dbReference type="Proteomes" id="UP000590647"/>
    </source>
</evidence>
<accession>A0A7W9H4F7</accession>
<gene>
    <name evidence="2" type="ORF">HDA41_003369</name>
</gene>
<evidence type="ECO:0000256" key="1">
    <source>
        <dbReference type="SAM" id="MobiDB-lite"/>
    </source>
</evidence>
<feature type="region of interest" description="Disordered" evidence="1">
    <location>
        <begin position="1"/>
        <end position="26"/>
    </location>
</feature>
<name>A0A7W9H4F7_9ACTN</name>